<name>A0A077MCL2_9MICO</name>
<accession>A0A077MCL2</accession>
<dbReference type="PANTHER" id="PTHR43108">
    <property type="entry name" value="N-ACETYLGLUCOSAMINE-6-SULFATASE FAMILY MEMBER"/>
    <property type="match status" value="1"/>
</dbReference>
<gene>
    <name evidence="3" type="ORF">BN13_680021</name>
</gene>
<dbReference type="OrthoDB" id="9777306at2"/>
<dbReference type="RefSeq" id="WP_157038557.1">
    <property type="nucleotide sequence ID" value="NZ_HF571038.1"/>
</dbReference>
<comment type="caution">
    <text evidence="3">The sequence shown here is derived from an EMBL/GenBank/DDBJ whole genome shotgun (WGS) entry which is preliminary data.</text>
</comment>
<keyword evidence="1" id="KW-0732">Signal</keyword>
<dbReference type="EC" id="3.1.6.1" evidence="3"/>
<evidence type="ECO:0000256" key="1">
    <source>
        <dbReference type="SAM" id="SignalP"/>
    </source>
</evidence>
<evidence type="ECO:0000313" key="3">
    <source>
        <dbReference type="EMBL" id="CCI54339.1"/>
    </source>
</evidence>
<dbReference type="InterPro" id="IPR017850">
    <property type="entry name" value="Alkaline_phosphatase_core_sf"/>
</dbReference>
<evidence type="ECO:0000259" key="2">
    <source>
        <dbReference type="Pfam" id="PF00884"/>
    </source>
</evidence>
<sequence>MVRSKSSSISALLMVAVLGMLFSGIFTPARADDEPPPPLSPPNVVLIKTDDQVWDSMDRLVQYMPNLASFVTARGVSYRNSFVASPSCCQSRASTFVGRYPHNTGVKSQGTGNLLDTRGSIAAYLHGAGYRTGLFGKYLNLISQPPSFDEYTTVTGSCDNGGSTEFCVRSDGPAWYYNFLATRSSDGITTKITGDVASGTNYNTTWLGAQADDYLVRALDNRTLTGQPFYLEFNPTAPHMHDLDMGVTMPEPQYRTSAVPGCAAPPVESDRSDKPAFVRAFPQSGAAFGYRVVCPLQQRVLKSVDDWFGALVATLETSGQLDNTLVIFTSRQWPDVRRARAAAQIRGV</sequence>
<dbReference type="Proteomes" id="UP000035720">
    <property type="component" value="Unassembled WGS sequence"/>
</dbReference>
<evidence type="ECO:0000313" key="4">
    <source>
        <dbReference type="Proteomes" id="UP000035720"/>
    </source>
</evidence>
<dbReference type="InterPro" id="IPR000917">
    <property type="entry name" value="Sulfatase_N"/>
</dbReference>
<dbReference type="PANTHER" id="PTHR43108:SF8">
    <property type="entry name" value="SD21168P"/>
    <property type="match status" value="1"/>
</dbReference>
<keyword evidence="3" id="KW-0378">Hydrolase</keyword>
<dbReference type="Pfam" id="PF00884">
    <property type="entry name" value="Sulfatase"/>
    <property type="match status" value="1"/>
</dbReference>
<dbReference type="Gene3D" id="3.40.720.10">
    <property type="entry name" value="Alkaline Phosphatase, subunit A"/>
    <property type="match status" value="1"/>
</dbReference>
<dbReference type="AlphaFoldDB" id="A0A077MCL2"/>
<reference evidence="3 4" key="1">
    <citation type="journal article" date="2013" name="ISME J.">
        <title>A metabolic model for members of the genus Tetrasphaera involved in enhanced biological phosphorus removal.</title>
        <authorList>
            <person name="Kristiansen R."/>
            <person name="Nguyen H.T.T."/>
            <person name="Saunders A.M."/>
            <person name="Nielsen J.L."/>
            <person name="Wimmer R."/>
            <person name="Le V.Q."/>
            <person name="McIlroy S.J."/>
            <person name="Petrovski S."/>
            <person name="Seviour R.J."/>
            <person name="Calteau A."/>
            <person name="Nielsen K.L."/>
            <person name="Nielsen P.H."/>
        </authorList>
    </citation>
    <scope>NUCLEOTIDE SEQUENCE [LARGE SCALE GENOMIC DNA]</scope>
    <source>
        <strain evidence="3 4">Ben 74</strain>
    </source>
</reference>
<dbReference type="GO" id="GO:0004065">
    <property type="term" value="F:arylsulfatase activity"/>
    <property type="evidence" value="ECO:0007669"/>
    <property type="project" value="UniProtKB-EC"/>
</dbReference>
<feature type="domain" description="Sulfatase N-terminal" evidence="2">
    <location>
        <begin position="42"/>
        <end position="330"/>
    </location>
</feature>
<dbReference type="SUPFAM" id="SSF53649">
    <property type="entry name" value="Alkaline phosphatase-like"/>
    <property type="match status" value="1"/>
</dbReference>
<proteinExistence type="predicted"/>
<dbReference type="STRING" id="1193518.BN13_680021"/>
<dbReference type="EMBL" id="CAJC01000181">
    <property type="protein sequence ID" value="CCI54339.1"/>
    <property type="molecule type" value="Genomic_DNA"/>
</dbReference>
<protein>
    <submittedName>
        <fullName evidence="3">Putative Arylsulfatase</fullName>
        <ecNumber evidence="3">3.1.6.1</ecNumber>
    </submittedName>
</protein>
<organism evidence="3 4">
    <name type="scientific">Nostocoides jenkinsii Ben 74</name>
    <dbReference type="NCBI Taxonomy" id="1193518"/>
    <lineage>
        <taxon>Bacteria</taxon>
        <taxon>Bacillati</taxon>
        <taxon>Actinomycetota</taxon>
        <taxon>Actinomycetes</taxon>
        <taxon>Micrococcales</taxon>
        <taxon>Intrasporangiaceae</taxon>
        <taxon>Nostocoides</taxon>
    </lineage>
</organism>
<feature type="signal peptide" evidence="1">
    <location>
        <begin position="1"/>
        <end position="31"/>
    </location>
</feature>
<feature type="chain" id="PRO_5001721290" evidence="1">
    <location>
        <begin position="32"/>
        <end position="348"/>
    </location>
</feature>
<keyword evidence="4" id="KW-1185">Reference proteome</keyword>